<proteinExistence type="predicted"/>
<name>A0A172JI82_BPPB1</name>
<evidence type="ECO:0000313" key="1">
    <source>
        <dbReference type="EMBL" id="AMS01261.1"/>
    </source>
</evidence>
<gene>
    <name evidence="1" type="ORF">AR9_g177</name>
</gene>
<dbReference type="Proteomes" id="UP000202618">
    <property type="component" value="Segment"/>
</dbReference>
<organism evidence="1 2">
    <name type="scientific">Bacillus phage AR9</name>
    <dbReference type="NCBI Taxonomy" id="1815509"/>
    <lineage>
        <taxon>Viruses</taxon>
        <taxon>Duplodnaviria</taxon>
        <taxon>Heunggongvirae</taxon>
        <taxon>Uroviricota</taxon>
        <taxon>Caudoviricetes</taxon>
        <taxon>Takahashivirus</taxon>
        <taxon>Bacillus phage PBS1</taxon>
    </lineage>
</organism>
<dbReference type="EMBL" id="KU878088">
    <property type="protein sequence ID" value="AMS01261.1"/>
    <property type="molecule type" value="Genomic_DNA"/>
</dbReference>
<sequence>MSVQWTKKVEIDVFNGQKFNIGNAYKIFADNSTYTGLLKKVTDDQLDFTTLNHDVFVSIGDILGGSVRIIEMSAYNKIDYKPGQVFKLISGMTICGERVFSNSLIIIDSILLGSEGKDYYNIVIKNKGQITRELSITKDNFIEIDKNSEQIRMTSNEWKNIQFD</sequence>
<reference evidence="1 2" key="1">
    <citation type="journal article" date="2016" name="Virology">
        <title>The genome of AR9, a giant transducing Bacillus phage encoding two multisubunit RNA polymerases.</title>
        <authorList>
            <person name="Lavysh D."/>
            <person name="Sokolova M."/>
            <person name="Minakhin L."/>
            <person name="Yakunina M."/>
            <person name="Artamonova T."/>
            <person name="Kozyavkin S."/>
            <person name="Makarova K.S."/>
            <person name="Koonin E.V."/>
            <person name="Severinov K."/>
        </authorList>
    </citation>
    <scope>NUCLEOTIDE SEQUENCE [LARGE SCALE GENOMIC DNA]</scope>
</reference>
<protein>
    <submittedName>
        <fullName evidence="1">Uncharacterized protein</fullName>
    </submittedName>
</protein>
<evidence type="ECO:0000313" key="2">
    <source>
        <dbReference type="Proteomes" id="UP000202618"/>
    </source>
</evidence>
<dbReference type="KEGG" id="vg:29058895"/>
<dbReference type="RefSeq" id="YP_009283081.1">
    <property type="nucleotide sequence ID" value="NC_031039.1"/>
</dbReference>
<dbReference type="GeneID" id="29058895"/>
<accession>A0A172JI82</accession>